<accession>A0A423PHD4</accession>
<evidence type="ECO:0000256" key="2">
    <source>
        <dbReference type="ARBA" id="ARBA00022490"/>
    </source>
</evidence>
<dbReference type="InterPro" id="IPR014014">
    <property type="entry name" value="RNA_helicase_DEAD_Q_motif"/>
</dbReference>
<evidence type="ECO:0000313" key="16">
    <source>
        <dbReference type="EMBL" id="ROO24984.1"/>
    </source>
</evidence>
<dbReference type="PROSITE" id="PS00039">
    <property type="entry name" value="DEAD_ATP_HELICASE"/>
    <property type="match status" value="1"/>
</dbReference>
<evidence type="ECO:0000256" key="5">
    <source>
        <dbReference type="ARBA" id="ARBA00022806"/>
    </source>
</evidence>
<keyword evidence="4 11" id="KW-0378">Hydrolase</keyword>
<evidence type="ECO:0000259" key="14">
    <source>
        <dbReference type="PROSITE" id="PS51194"/>
    </source>
</evidence>
<dbReference type="InterPro" id="IPR044742">
    <property type="entry name" value="DEAD/DEAH_RhlB"/>
</dbReference>
<feature type="domain" description="DEAD-box RNA helicase Q" evidence="15">
    <location>
        <begin position="1"/>
        <end position="29"/>
    </location>
</feature>
<reference evidence="16 17" key="1">
    <citation type="submission" date="2013-10" db="EMBL/GenBank/DDBJ databases">
        <title>Salinisphaera orenii MK-B5 Genome Sequencing.</title>
        <authorList>
            <person name="Lai Q."/>
            <person name="Li C."/>
            <person name="Shao Z."/>
        </authorList>
    </citation>
    <scope>NUCLEOTIDE SEQUENCE [LARGE SCALE GENOMIC DNA]</scope>
    <source>
        <strain evidence="16 17">MK-B5</strain>
    </source>
</reference>
<dbReference type="Proteomes" id="UP000283993">
    <property type="component" value="Unassembled WGS sequence"/>
</dbReference>
<dbReference type="RefSeq" id="WP_123631901.1">
    <property type="nucleotide sequence ID" value="NZ_AYKH01000040.1"/>
</dbReference>
<feature type="compositionally biased region" description="Basic residues" evidence="12">
    <location>
        <begin position="417"/>
        <end position="426"/>
    </location>
</feature>
<dbReference type="GO" id="GO:0003724">
    <property type="term" value="F:RNA helicase activity"/>
    <property type="evidence" value="ECO:0007669"/>
    <property type="project" value="UniProtKB-EC"/>
</dbReference>
<evidence type="ECO:0000256" key="7">
    <source>
        <dbReference type="ARBA" id="ARBA00038437"/>
    </source>
</evidence>
<dbReference type="InterPro" id="IPR050079">
    <property type="entry name" value="DEAD_box_RNA_helicase"/>
</dbReference>
<organism evidence="16 17">
    <name type="scientific">Salinisphaera orenii MK-B5</name>
    <dbReference type="NCBI Taxonomy" id="856730"/>
    <lineage>
        <taxon>Bacteria</taxon>
        <taxon>Pseudomonadati</taxon>
        <taxon>Pseudomonadota</taxon>
        <taxon>Gammaproteobacteria</taxon>
        <taxon>Salinisphaerales</taxon>
        <taxon>Salinisphaeraceae</taxon>
        <taxon>Salinisphaera</taxon>
    </lineage>
</organism>
<dbReference type="CDD" id="cd00268">
    <property type="entry name" value="DEADc"/>
    <property type="match status" value="1"/>
</dbReference>
<proteinExistence type="inferred from homology"/>
<dbReference type="InterPro" id="IPR027417">
    <property type="entry name" value="P-loop_NTPase"/>
</dbReference>
<evidence type="ECO:0000259" key="13">
    <source>
        <dbReference type="PROSITE" id="PS51192"/>
    </source>
</evidence>
<dbReference type="GO" id="GO:0005524">
    <property type="term" value="F:ATP binding"/>
    <property type="evidence" value="ECO:0007669"/>
    <property type="project" value="UniProtKB-KW"/>
</dbReference>
<dbReference type="Pfam" id="PF00271">
    <property type="entry name" value="Helicase_C"/>
    <property type="match status" value="1"/>
</dbReference>
<keyword evidence="6 11" id="KW-0067">ATP-binding</keyword>
<keyword evidence="2" id="KW-0963">Cytoplasm</keyword>
<comment type="similarity">
    <text evidence="7 11">Belongs to the DEAD box helicase family.</text>
</comment>
<evidence type="ECO:0000259" key="15">
    <source>
        <dbReference type="PROSITE" id="PS51195"/>
    </source>
</evidence>
<dbReference type="PROSITE" id="PS51194">
    <property type="entry name" value="HELICASE_CTER"/>
    <property type="match status" value="1"/>
</dbReference>
<dbReference type="EMBL" id="AYKH01000040">
    <property type="protein sequence ID" value="ROO24984.1"/>
    <property type="molecule type" value="Genomic_DNA"/>
</dbReference>
<evidence type="ECO:0000256" key="11">
    <source>
        <dbReference type="RuleBase" id="RU000492"/>
    </source>
</evidence>
<evidence type="ECO:0000256" key="10">
    <source>
        <dbReference type="PROSITE-ProRule" id="PRU00552"/>
    </source>
</evidence>
<dbReference type="EC" id="3.6.4.13" evidence="1"/>
<keyword evidence="5 11" id="KW-0347">Helicase</keyword>
<dbReference type="GO" id="GO:0009266">
    <property type="term" value="P:response to temperature stimulus"/>
    <property type="evidence" value="ECO:0007669"/>
    <property type="project" value="UniProtKB-ARBA"/>
</dbReference>
<keyword evidence="3 11" id="KW-0547">Nucleotide-binding</keyword>
<feature type="domain" description="Helicase C-terminal" evidence="14">
    <location>
        <begin position="231"/>
        <end position="375"/>
    </location>
</feature>
<dbReference type="GO" id="GO:0005829">
    <property type="term" value="C:cytosol"/>
    <property type="evidence" value="ECO:0007669"/>
    <property type="project" value="TreeGrafter"/>
</dbReference>
<protein>
    <recommendedName>
        <fullName evidence="9">DEAD-box ATP-dependent RNA helicase RhpA</fullName>
        <ecNumber evidence="1">3.6.4.13</ecNumber>
    </recommendedName>
</protein>
<dbReference type="Pfam" id="PF00270">
    <property type="entry name" value="DEAD"/>
    <property type="match status" value="1"/>
</dbReference>
<name>A0A423PHD4_9GAMM</name>
<keyword evidence="17" id="KW-1185">Reference proteome</keyword>
<evidence type="ECO:0000256" key="4">
    <source>
        <dbReference type="ARBA" id="ARBA00022801"/>
    </source>
</evidence>
<evidence type="ECO:0000256" key="8">
    <source>
        <dbReference type="ARBA" id="ARBA00047984"/>
    </source>
</evidence>
<dbReference type="SMART" id="SM00490">
    <property type="entry name" value="HELICc"/>
    <property type="match status" value="1"/>
</dbReference>
<dbReference type="InterPro" id="IPR011545">
    <property type="entry name" value="DEAD/DEAH_box_helicase_dom"/>
</dbReference>
<evidence type="ECO:0000256" key="3">
    <source>
        <dbReference type="ARBA" id="ARBA00022741"/>
    </source>
</evidence>
<feature type="short sequence motif" description="Q motif" evidence="10">
    <location>
        <begin position="1"/>
        <end position="29"/>
    </location>
</feature>
<dbReference type="AlphaFoldDB" id="A0A423PHD4"/>
<sequence>MSFAQLGLAPSLLEAVAAAGYDTPTPIQERAIPAVLAGGDLLAAAQTGTGKTAAFTLPLLHRLGDTHQKKPRVLVLTPTRELAAQVNESVKTYGRSSPIRSTVIFGGVGYQPQISTLNKGVDIVVATPGRLLDHLNNGNADLSDIQTLVLDEADRMLDMGFIHDIKRVLKYLPAKRQNLLFSATFSKEIRKLAAGLLDKPAEIDVAPRSNAAAERIVQKAVMVEKPRKRAVLSHLIRDGDWSQVLVFTRTKHGANRLSKQLETDGLTAAALHGNKSQNARTKALDGFKKGTVRVLVATDIAARGIDIEMLPHVVNYELPNVPEDYVHRIGRTGRAGSDGAAVSLVGPDERKLLKGIEKLIGNPIERMTVEGVDLRATETEDEADERPPRRQNNDGGNRTPKRGGGAPGNANPGNRGAQRRRKRGGRNNRSGNRSGGGAGS</sequence>
<dbReference type="InterPro" id="IPR014001">
    <property type="entry name" value="Helicase_ATP-bd"/>
</dbReference>
<dbReference type="Gene3D" id="3.40.50.300">
    <property type="entry name" value="P-loop containing nucleotide triphosphate hydrolases"/>
    <property type="match status" value="2"/>
</dbReference>
<dbReference type="PANTHER" id="PTHR47959">
    <property type="entry name" value="ATP-DEPENDENT RNA HELICASE RHLE-RELATED"/>
    <property type="match status" value="1"/>
</dbReference>
<feature type="domain" description="Helicase ATP-binding" evidence="13">
    <location>
        <begin position="32"/>
        <end position="203"/>
    </location>
</feature>
<dbReference type="InterPro" id="IPR000629">
    <property type="entry name" value="RNA-helicase_DEAD-box_CS"/>
</dbReference>
<dbReference type="PANTHER" id="PTHR47959:SF13">
    <property type="entry name" value="ATP-DEPENDENT RNA HELICASE RHLE"/>
    <property type="match status" value="1"/>
</dbReference>
<dbReference type="CDD" id="cd18787">
    <property type="entry name" value="SF2_C_DEAD"/>
    <property type="match status" value="1"/>
</dbReference>
<dbReference type="SMART" id="SM00487">
    <property type="entry name" value="DEXDc"/>
    <property type="match status" value="1"/>
</dbReference>
<dbReference type="FunFam" id="3.40.50.300:FF:000468">
    <property type="entry name" value="ATP-dependent RNA helicase RhlE"/>
    <property type="match status" value="1"/>
</dbReference>
<evidence type="ECO:0000256" key="6">
    <source>
        <dbReference type="ARBA" id="ARBA00022840"/>
    </source>
</evidence>
<dbReference type="GO" id="GO:0003676">
    <property type="term" value="F:nucleic acid binding"/>
    <property type="evidence" value="ECO:0007669"/>
    <property type="project" value="InterPro"/>
</dbReference>
<dbReference type="InterPro" id="IPR001650">
    <property type="entry name" value="Helicase_C-like"/>
</dbReference>
<evidence type="ECO:0000256" key="12">
    <source>
        <dbReference type="SAM" id="MobiDB-lite"/>
    </source>
</evidence>
<feature type="region of interest" description="Disordered" evidence="12">
    <location>
        <begin position="371"/>
        <end position="440"/>
    </location>
</feature>
<comment type="catalytic activity">
    <reaction evidence="8">
        <text>ATP + H2O = ADP + phosphate + H(+)</text>
        <dbReference type="Rhea" id="RHEA:13065"/>
        <dbReference type="ChEBI" id="CHEBI:15377"/>
        <dbReference type="ChEBI" id="CHEBI:15378"/>
        <dbReference type="ChEBI" id="CHEBI:30616"/>
        <dbReference type="ChEBI" id="CHEBI:43474"/>
        <dbReference type="ChEBI" id="CHEBI:456216"/>
        <dbReference type="EC" id="3.6.4.13"/>
    </reaction>
</comment>
<dbReference type="PROSITE" id="PS51192">
    <property type="entry name" value="HELICASE_ATP_BIND_1"/>
    <property type="match status" value="1"/>
</dbReference>
<dbReference type="FunFam" id="3.40.50.300:FF:000108">
    <property type="entry name" value="ATP-dependent RNA helicase RhlE"/>
    <property type="match status" value="1"/>
</dbReference>
<gene>
    <name evidence="16" type="ORF">SAOR_13485</name>
</gene>
<dbReference type="SUPFAM" id="SSF52540">
    <property type="entry name" value="P-loop containing nucleoside triphosphate hydrolases"/>
    <property type="match status" value="1"/>
</dbReference>
<dbReference type="PROSITE" id="PS51195">
    <property type="entry name" value="Q_MOTIF"/>
    <property type="match status" value="1"/>
</dbReference>
<dbReference type="GO" id="GO:0016787">
    <property type="term" value="F:hydrolase activity"/>
    <property type="evidence" value="ECO:0007669"/>
    <property type="project" value="UniProtKB-KW"/>
</dbReference>
<evidence type="ECO:0000256" key="9">
    <source>
        <dbReference type="ARBA" id="ARBA00074363"/>
    </source>
</evidence>
<evidence type="ECO:0000313" key="17">
    <source>
        <dbReference type="Proteomes" id="UP000283993"/>
    </source>
</evidence>
<evidence type="ECO:0000256" key="1">
    <source>
        <dbReference type="ARBA" id="ARBA00012552"/>
    </source>
</evidence>
<comment type="caution">
    <text evidence="16">The sequence shown here is derived from an EMBL/GenBank/DDBJ whole genome shotgun (WGS) entry which is preliminary data.</text>
</comment>
<dbReference type="GO" id="GO:0042255">
    <property type="term" value="P:ribosome assembly"/>
    <property type="evidence" value="ECO:0007669"/>
    <property type="project" value="UniProtKB-ARBA"/>
</dbReference>